<dbReference type="Proteomes" id="UP000604730">
    <property type="component" value="Unassembled WGS sequence"/>
</dbReference>
<dbReference type="InterPro" id="IPR011006">
    <property type="entry name" value="CheY-like_superfamily"/>
</dbReference>
<dbReference type="SUPFAM" id="SSF52172">
    <property type="entry name" value="CheY-like"/>
    <property type="match status" value="1"/>
</dbReference>
<keyword evidence="4" id="KW-0804">Transcription</keyword>
<evidence type="ECO:0000313" key="9">
    <source>
        <dbReference type="EMBL" id="MBK5898562.1"/>
    </source>
</evidence>
<dbReference type="InterPro" id="IPR009057">
    <property type="entry name" value="Homeodomain-like_sf"/>
</dbReference>
<sequence length="494" mass="57940">MINVVIVEDENLVRLGIKACIEADDNFVVSGAFATAEEAEEQIEKIPVDILLTDIRLPKKSGLELMRDIREKIPRALFIVLSCYEDFSYAQKAIEYGAVRYLLKHDLDETKLPLIISELIAGREISSVSQKIEDPNDLDIYINKTLSDNVPHRILLFRFIKFSDTDQRALEANLDMELARCMIQEQLDIYKLGKAFLYMSEELIAVVKEEKPQEIDDFLGNVRTQIKMYTNSDCFIGVSDYIKTKDVKEMVFKARSRLQSAFYYETGRAIYDDIMAQDCPQLKFNKEDAWSGKWFDDTIKDIKRFTALCRKIKPKPDEVFEVSMRFIQEMIFYGENYYGLKREEIFIDSINPTYAKIHQFYSINDLEIWIINMVEVMVKHVRRRLDIHYKIKRFLDEHYMDELAQTEVAAQFKMGATYFSSYFKHVFGINYISYLNRIRIDKAKILLATTNDSAEKVGTMVGITNVNYFFRLFKKLEGCTVDEYRRKYNEDIIL</sequence>
<dbReference type="Gene3D" id="3.40.50.2300">
    <property type="match status" value="1"/>
</dbReference>
<evidence type="ECO:0000259" key="8">
    <source>
        <dbReference type="PROSITE" id="PS50110"/>
    </source>
</evidence>
<evidence type="ECO:0000256" key="4">
    <source>
        <dbReference type="ARBA" id="ARBA00023163"/>
    </source>
</evidence>
<protein>
    <recommendedName>
        <fullName evidence="1">Stage 0 sporulation protein A homolog</fullName>
    </recommendedName>
</protein>
<feature type="modified residue" description="4-aspartylphosphate" evidence="6">
    <location>
        <position position="54"/>
    </location>
</feature>
<dbReference type="InterPro" id="IPR001789">
    <property type="entry name" value="Sig_transdc_resp-reg_receiver"/>
</dbReference>
<comment type="caution">
    <text evidence="9">The sequence shown here is derived from an EMBL/GenBank/DDBJ whole genome shotgun (WGS) entry which is preliminary data.</text>
</comment>
<dbReference type="PROSITE" id="PS50110">
    <property type="entry name" value="RESPONSE_REGULATORY"/>
    <property type="match status" value="1"/>
</dbReference>
<evidence type="ECO:0000256" key="2">
    <source>
        <dbReference type="ARBA" id="ARBA00023015"/>
    </source>
</evidence>
<dbReference type="CDD" id="cd17536">
    <property type="entry name" value="REC_YesN-like"/>
    <property type="match status" value="1"/>
</dbReference>
<dbReference type="PANTHER" id="PTHR43280:SF28">
    <property type="entry name" value="HTH-TYPE TRANSCRIPTIONAL ACTIVATOR RHAS"/>
    <property type="match status" value="1"/>
</dbReference>
<evidence type="ECO:0000256" key="3">
    <source>
        <dbReference type="ARBA" id="ARBA00023125"/>
    </source>
</evidence>
<comment type="function">
    <text evidence="5">May play the central regulatory role in sporulation. It may be an element of the effector pathway responsible for the activation of sporulation genes in response to nutritional stress. Spo0A may act in concert with spo0H (a sigma factor) to control the expression of some genes that are critical to the sporulation process.</text>
</comment>
<keyword evidence="3" id="KW-0238">DNA-binding</keyword>
<accession>A0ABS1J3A8</accession>
<dbReference type="EMBL" id="JAEPRJ010000001">
    <property type="protein sequence ID" value="MBK5898562.1"/>
    <property type="molecule type" value="Genomic_DNA"/>
</dbReference>
<keyword evidence="10" id="KW-1185">Reference proteome</keyword>
<dbReference type="Pfam" id="PF00072">
    <property type="entry name" value="Response_reg"/>
    <property type="match status" value="1"/>
</dbReference>
<organism evidence="9 10">
    <name type="scientific">Catonella massiliensis</name>
    <dbReference type="NCBI Taxonomy" id="2799636"/>
    <lineage>
        <taxon>Bacteria</taxon>
        <taxon>Bacillati</taxon>
        <taxon>Bacillota</taxon>
        <taxon>Clostridia</taxon>
        <taxon>Lachnospirales</taxon>
        <taxon>Lachnospiraceae</taxon>
        <taxon>Catonella</taxon>
    </lineage>
</organism>
<feature type="domain" description="HTH araC/xylS-type" evidence="7">
    <location>
        <begin position="389"/>
        <end position="487"/>
    </location>
</feature>
<evidence type="ECO:0000313" key="10">
    <source>
        <dbReference type="Proteomes" id="UP000604730"/>
    </source>
</evidence>
<evidence type="ECO:0000259" key="7">
    <source>
        <dbReference type="PROSITE" id="PS01124"/>
    </source>
</evidence>
<reference evidence="9 10" key="1">
    <citation type="submission" date="2021-01" db="EMBL/GenBank/DDBJ databases">
        <title>Isolation and description of Catonella massiliensis sp. nov., a novel Catonella species, isolated from a stable periodontitis subject.</title>
        <authorList>
            <person name="Antezack A."/>
            <person name="Boxberger M."/>
            <person name="La Scola B."/>
            <person name="Monnet-Corti V."/>
        </authorList>
    </citation>
    <scope>NUCLEOTIDE SEQUENCE [LARGE SCALE GENOMIC DNA]</scope>
    <source>
        <strain evidence="9 10">Marseille-Q4567</strain>
    </source>
</reference>
<dbReference type="RefSeq" id="WP_208429973.1">
    <property type="nucleotide sequence ID" value="NZ_JAEPRJ010000001.1"/>
</dbReference>
<dbReference type="SMART" id="SM00342">
    <property type="entry name" value="HTH_ARAC"/>
    <property type="match status" value="1"/>
</dbReference>
<proteinExistence type="predicted"/>
<evidence type="ECO:0000256" key="5">
    <source>
        <dbReference type="ARBA" id="ARBA00024867"/>
    </source>
</evidence>
<dbReference type="Pfam" id="PF12833">
    <property type="entry name" value="HTH_18"/>
    <property type="match status" value="1"/>
</dbReference>
<dbReference type="InterPro" id="IPR018060">
    <property type="entry name" value="HTH_AraC"/>
</dbReference>
<evidence type="ECO:0000256" key="1">
    <source>
        <dbReference type="ARBA" id="ARBA00018672"/>
    </source>
</evidence>
<dbReference type="SMART" id="SM00448">
    <property type="entry name" value="REC"/>
    <property type="match status" value="1"/>
</dbReference>
<dbReference type="SUPFAM" id="SSF46689">
    <property type="entry name" value="Homeodomain-like"/>
    <property type="match status" value="2"/>
</dbReference>
<evidence type="ECO:0000256" key="6">
    <source>
        <dbReference type="PROSITE-ProRule" id="PRU00169"/>
    </source>
</evidence>
<feature type="domain" description="Response regulatory" evidence="8">
    <location>
        <begin position="3"/>
        <end position="119"/>
    </location>
</feature>
<keyword evidence="2" id="KW-0805">Transcription regulation</keyword>
<name>A0ABS1J3A8_9FIRM</name>
<dbReference type="PROSITE" id="PS01124">
    <property type="entry name" value="HTH_ARAC_FAMILY_2"/>
    <property type="match status" value="1"/>
</dbReference>
<keyword evidence="6" id="KW-0597">Phosphoprotein</keyword>
<gene>
    <name evidence="9" type="ORF">JJN12_12340</name>
</gene>
<dbReference type="PANTHER" id="PTHR43280">
    <property type="entry name" value="ARAC-FAMILY TRANSCRIPTIONAL REGULATOR"/>
    <property type="match status" value="1"/>
</dbReference>
<dbReference type="Gene3D" id="1.10.10.60">
    <property type="entry name" value="Homeodomain-like"/>
    <property type="match status" value="2"/>
</dbReference>